<dbReference type="OrthoDB" id="184284at2759"/>
<dbReference type="KEGG" id="acan:ACA1_183700"/>
<dbReference type="VEuPathDB" id="AmoebaDB:ACA1_183700"/>
<proteinExistence type="predicted"/>
<dbReference type="GeneID" id="14922328"/>
<accession>L8H7B3</accession>
<evidence type="ECO:0000313" key="1">
    <source>
        <dbReference type="EMBL" id="ELR21434.1"/>
    </source>
</evidence>
<sequence>MKKTGPACLLVGLLCVWLLFVNYESLWPLALPLHEAPSSGGRYSLPPFSSLPLPDLEVEPLLSENMFRYRPNANGSFSREKLEDRSFLRLLPHSIHKHLCRLNKLDHASGQCERELPLRQALAAVLPPRRVYLDVGANIFNSSVGWMKANYPVDFTEIYAWEEMEDLFEKPEPGAAVTVYNLTADAATRWLDSITLFPARVSANLTDHSPGDLNHFLLAHVERKDYCVVKIDIEGEEWNIIPRLELTGAIRLIDELMVEFHFHHPMMTEAILRNLRSRDDMVFHFWP</sequence>
<organism evidence="1 2">
    <name type="scientific">Acanthamoeba castellanii (strain ATCC 30010 / Neff)</name>
    <dbReference type="NCBI Taxonomy" id="1257118"/>
    <lineage>
        <taxon>Eukaryota</taxon>
        <taxon>Amoebozoa</taxon>
        <taxon>Discosea</taxon>
        <taxon>Longamoebia</taxon>
        <taxon>Centramoebida</taxon>
        <taxon>Acanthamoebidae</taxon>
        <taxon>Acanthamoeba</taxon>
    </lineage>
</organism>
<name>L8H7B3_ACACF</name>
<dbReference type="Proteomes" id="UP000011083">
    <property type="component" value="Unassembled WGS sequence"/>
</dbReference>
<evidence type="ECO:0000313" key="2">
    <source>
        <dbReference type="Proteomes" id="UP000011083"/>
    </source>
</evidence>
<dbReference type="PANTHER" id="PTHR44843:SF14">
    <property type="entry name" value="METHYLTRANSFERASE TYPE 11 DOMAIN-CONTAINING PROTEIN"/>
    <property type="match status" value="1"/>
</dbReference>
<reference evidence="1 2" key="1">
    <citation type="journal article" date="2013" name="Genome Biol.">
        <title>Genome of Acanthamoeba castellanii highlights extensive lateral gene transfer and early evolution of tyrosine kinase signaling.</title>
        <authorList>
            <person name="Clarke M."/>
            <person name="Lohan A.J."/>
            <person name="Liu B."/>
            <person name="Lagkouvardos I."/>
            <person name="Roy S."/>
            <person name="Zafar N."/>
            <person name="Bertelli C."/>
            <person name="Schilde C."/>
            <person name="Kianianmomeni A."/>
            <person name="Burglin T.R."/>
            <person name="Frech C."/>
            <person name="Turcotte B."/>
            <person name="Kopec K.O."/>
            <person name="Synnott J.M."/>
            <person name="Choo C."/>
            <person name="Paponov I."/>
            <person name="Finkler A."/>
            <person name="Soon Heng Tan C."/>
            <person name="Hutchins A.P."/>
            <person name="Weinmeier T."/>
            <person name="Rattei T."/>
            <person name="Chu J.S."/>
            <person name="Gimenez G."/>
            <person name="Irimia M."/>
            <person name="Rigden D.J."/>
            <person name="Fitzpatrick D.A."/>
            <person name="Lorenzo-Morales J."/>
            <person name="Bateman A."/>
            <person name="Chiu C.H."/>
            <person name="Tang P."/>
            <person name="Hegemann P."/>
            <person name="Fromm H."/>
            <person name="Raoult D."/>
            <person name="Greub G."/>
            <person name="Miranda-Saavedra D."/>
            <person name="Chen N."/>
            <person name="Nash P."/>
            <person name="Ginger M.L."/>
            <person name="Horn M."/>
            <person name="Schaap P."/>
            <person name="Caler L."/>
            <person name="Loftus B."/>
        </authorList>
    </citation>
    <scope>NUCLEOTIDE SEQUENCE [LARGE SCALE GENOMIC DNA]</scope>
    <source>
        <strain evidence="1 2">Neff</strain>
    </source>
</reference>
<dbReference type="PANTHER" id="PTHR44843">
    <property type="entry name" value="METHYLTRANSFERASE"/>
    <property type="match status" value="1"/>
</dbReference>
<evidence type="ECO:0008006" key="3">
    <source>
        <dbReference type="Google" id="ProtNLM"/>
    </source>
</evidence>
<keyword evidence="2" id="KW-1185">Reference proteome</keyword>
<dbReference type="RefSeq" id="XP_004345978.1">
    <property type="nucleotide sequence ID" value="XM_004345928.1"/>
</dbReference>
<dbReference type="EMBL" id="KB007904">
    <property type="protein sequence ID" value="ELR21434.1"/>
    <property type="molecule type" value="Genomic_DNA"/>
</dbReference>
<dbReference type="AlphaFoldDB" id="L8H7B3"/>
<gene>
    <name evidence="1" type="ORF">ACA1_183700</name>
</gene>
<protein>
    <recommendedName>
        <fullName evidence="3">Methyltransferase FkbM domain-containing protein</fullName>
    </recommendedName>
</protein>